<comment type="subunit">
    <text evidence="2">Component of the Mediator complex.</text>
</comment>
<accession>A0ABN8LPU2</accession>
<feature type="non-terminal residue" evidence="4">
    <location>
        <position position="59"/>
    </location>
</feature>
<evidence type="ECO:0000256" key="2">
    <source>
        <dbReference type="RuleBase" id="RU364148"/>
    </source>
</evidence>
<keyword evidence="5" id="KW-1185">Reference proteome</keyword>
<proteinExistence type="inferred from homology"/>
<comment type="subcellular location">
    <subcellularLocation>
        <location evidence="2">Nucleus</location>
    </subcellularLocation>
</comment>
<keyword evidence="2" id="KW-0804">Transcription</keyword>
<feature type="domain" description="Mediator of RNA polymerase II transcription subunit 15 N-terminal" evidence="3">
    <location>
        <begin position="2"/>
        <end position="58"/>
    </location>
</feature>
<dbReference type="InterPro" id="IPR019087">
    <property type="entry name" value="Med15_N"/>
</dbReference>
<dbReference type="EMBL" id="CALNXI010000110">
    <property type="protein sequence ID" value="CAH3019231.1"/>
    <property type="molecule type" value="Genomic_DNA"/>
</dbReference>
<evidence type="ECO:0000313" key="4">
    <source>
        <dbReference type="EMBL" id="CAH3019231.1"/>
    </source>
</evidence>
<comment type="function">
    <text evidence="2">Component of the Mediator complex, a coactivator involved in the regulated transcription of nearly all RNA polymerase II-dependent genes. Mediator functions as a bridge to convey information from gene-specific regulatory proteins to the basal RNA polymerase II transcription machinery. Mediator is recruited to promoters by direct interactions with regulatory proteins and serves as a scaffold for the assembly of a functional preinitiation complex with RNA polymerase II and the general transcription factors.</text>
</comment>
<dbReference type="InterPro" id="IPR036529">
    <property type="entry name" value="KIX_dom_sf"/>
</dbReference>
<evidence type="ECO:0000256" key="1">
    <source>
        <dbReference type="ARBA" id="ARBA00023242"/>
    </source>
</evidence>
<dbReference type="Pfam" id="PF09606">
    <property type="entry name" value="Med15_N"/>
    <property type="match status" value="1"/>
</dbReference>
<keyword evidence="2" id="KW-0805">Transcription regulation</keyword>
<keyword evidence="1 2" id="KW-0539">Nucleus</keyword>
<keyword evidence="2" id="KW-0010">Activator</keyword>
<reference evidence="4 5" key="1">
    <citation type="submission" date="2022-05" db="EMBL/GenBank/DDBJ databases">
        <authorList>
            <consortium name="Genoscope - CEA"/>
            <person name="William W."/>
        </authorList>
    </citation>
    <scope>NUCLEOTIDE SEQUENCE [LARGE SCALE GENOMIC DNA]</scope>
</reference>
<comment type="caution">
    <text evidence="4">The sequence shown here is derived from an EMBL/GenBank/DDBJ whole genome shotgun (WGS) entry which is preliminary data.</text>
</comment>
<comment type="similarity">
    <text evidence="2">Belongs to the Mediator complex subunit 15 family.</text>
</comment>
<dbReference type="Gene3D" id="1.10.246.20">
    <property type="entry name" value="Coactivator CBP, KIX domain"/>
    <property type="match status" value="1"/>
</dbReference>
<name>A0ABN8LPU2_9CNID</name>
<evidence type="ECO:0000259" key="3">
    <source>
        <dbReference type="Pfam" id="PF09606"/>
    </source>
</evidence>
<organism evidence="4 5">
    <name type="scientific">Porites evermanni</name>
    <dbReference type="NCBI Taxonomy" id="104178"/>
    <lineage>
        <taxon>Eukaryota</taxon>
        <taxon>Metazoa</taxon>
        <taxon>Cnidaria</taxon>
        <taxon>Anthozoa</taxon>
        <taxon>Hexacorallia</taxon>
        <taxon>Scleractinia</taxon>
        <taxon>Fungiina</taxon>
        <taxon>Poritidae</taxon>
        <taxon>Porites</taxon>
    </lineage>
</organism>
<dbReference type="Proteomes" id="UP001159427">
    <property type="component" value="Unassembled WGS sequence"/>
</dbReference>
<gene>
    <name evidence="2" type="primary">MED15</name>
    <name evidence="4" type="ORF">PEVE_00001865</name>
</gene>
<evidence type="ECO:0000313" key="5">
    <source>
        <dbReference type="Proteomes" id="UP001159427"/>
    </source>
</evidence>
<sequence length="59" mass="6932">MAFRQRVLSHIEEAVKNSGNPNVMMKNPSKMENQVYLKAKTRVEYLSYVARLLVYIRDT</sequence>
<protein>
    <recommendedName>
        <fullName evidence="2">Mediator of RNA polymerase II transcription subunit 15</fullName>
    </recommendedName>
    <alternativeName>
        <fullName evidence="2">Mediator complex subunit 15</fullName>
    </alternativeName>
</protein>